<comment type="caution">
    <text evidence="2">The sequence shown here is derived from an EMBL/GenBank/DDBJ whole genome shotgun (WGS) entry which is preliminary data.</text>
</comment>
<reference evidence="2 3" key="1">
    <citation type="submission" date="2019-12" db="EMBL/GenBank/DDBJ databases">
        <authorList>
            <person name="Huq M.A."/>
        </authorList>
    </citation>
    <scope>NUCLEOTIDE SEQUENCE [LARGE SCALE GENOMIC DNA]</scope>
    <source>
        <strain evidence="2 3">MAH-18</strain>
    </source>
</reference>
<feature type="chain" id="PRO_5026800855" description="Bacterial Ig-like domain-containing protein" evidence="1">
    <location>
        <begin position="28"/>
        <end position="132"/>
    </location>
</feature>
<keyword evidence="1" id="KW-0732">Signal</keyword>
<accession>A0A6L6XQ55</accession>
<evidence type="ECO:0000256" key="1">
    <source>
        <dbReference type="SAM" id="SignalP"/>
    </source>
</evidence>
<gene>
    <name evidence="2" type="ORF">GON03_09540</name>
</gene>
<organism evidence="2 3">
    <name type="scientific">Nocardioides agri</name>
    <dbReference type="NCBI Taxonomy" id="2682843"/>
    <lineage>
        <taxon>Bacteria</taxon>
        <taxon>Bacillati</taxon>
        <taxon>Actinomycetota</taxon>
        <taxon>Actinomycetes</taxon>
        <taxon>Propionibacteriales</taxon>
        <taxon>Nocardioidaceae</taxon>
        <taxon>Nocardioides</taxon>
    </lineage>
</organism>
<evidence type="ECO:0000313" key="2">
    <source>
        <dbReference type="EMBL" id="MVQ49424.1"/>
    </source>
</evidence>
<dbReference type="Proteomes" id="UP000473525">
    <property type="component" value="Unassembled WGS sequence"/>
</dbReference>
<name>A0A6L6XQ55_9ACTN</name>
<sequence>MKKFITGLFAALLLTAGFVSLSGQAQAAPSVDCAAKYTICFATKTVAKGSRVTADQHPTVTVTVRAASNAKVKGKLAVKFGDRTIVRSYNDETRVVRLPLMAAGTYKVKVTFTPAATSHLKPSSRSATLVVR</sequence>
<feature type="signal peptide" evidence="1">
    <location>
        <begin position="1"/>
        <end position="27"/>
    </location>
</feature>
<evidence type="ECO:0000313" key="3">
    <source>
        <dbReference type="Proteomes" id="UP000473525"/>
    </source>
</evidence>
<evidence type="ECO:0008006" key="4">
    <source>
        <dbReference type="Google" id="ProtNLM"/>
    </source>
</evidence>
<protein>
    <recommendedName>
        <fullName evidence="4">Bacterial Ig-like domain-containing protein</fullName>
    </recommendedName>
</protein>
<proteinExistence type="predicted"/>
<dbReference type="RefSeq" id="WP_157342063.1">
    <property type="nucleotide sequence ID" value="NZ_WSEK01000004.1"/>
</dbReference>
<dbReference type="AlphaFoldDB" id="A0A6L6XQ55"/>
<dbReference type="EMBL" id="WSEK01000004">
    <property type="protein sequence ID" value="MVQ49424.1"/>
    <property type="molecule type" value="Genomic_DNA"/>
</dbReference>
<keyword evidence="3" id="KW-1185">Reference proteome</keyword>